<dbReference type="RefSeq" id="WP_157185351.1">
    <property type="nucleotide sequence ID" value="NZ_JACHIT010000001.1"/>
</dbReference>
<comment type="caution">
    <text evidence="1">The sequence shown here is derived from an EMBL/GenBank/DDBJ whole genome shotgun (WGS) entry which is preliminary data.</text>
</comment>
<organism evidence="1 2">
    <name type="scientific">Nocardia transvalensis</name>
    <dbReference type="NCBI Taxonomy" id="37333"/>
    <lineage>
        <taxon>Bacteria</taxon>
        <taxon>Bacillati</taxon>
        <taxon>Actinomycetota</taxon>
        <taxon>Actinomycetes</taxon>
        <taxon>Mycobacteriales</taxon>
        <taxon>Nocardiaceae</taxon>
        <taxon>Nocardia</taxon>
    </lineage>
</organism>
<evidence type="ECO:0000313" key="2">
    <source>
        <dbReference type="Proteomes" id="UP000540412"/>
    </source>
</evidence>
<reference evidence="1 2" key="1">
    <citation type="submission" date="2020-08" db="EMBL/GenBank/DDBJ databases">
        <title>Sequencing the genomes of 1000 actinobacteria strains.</title>
        <authorList>
            <person name="Klenk H.-P."/>
        </authorList>
    </citation>
    <scope>NUCLEOTIDE SEQUENCE [LARGE SCALE GENOMIC DNA]</scope>
    <source>
        <strain evidence="1 2">DSM 43582</strain>
    </source>
</reference>
<proteinExistence type="predicted"/>
<keyword evidence="2" id="KW-1185">Reference proteome</keyword>
<evidence type="ECO:0000313" key="1">
    <source>
        <dbReference type="EMBL" id="MBB5913119.1"/>
    </source>
</evidence>
<name>A0A7W9PBQ1_9NOCA</name>
<accession>A0A7W9PBQ1</accession>
<dbReference type="EMBL" id="JACHIT010000001">
    <property type="protein sequence ID" value="MBB5913119.1"/>
    <property type="molecule type" value="Genomic_DNA"/>
</dbReference>
<dbReference type="Proteomes" id="UP000540412">
    <property type="component" value="Unassembled WGS sequence"/>
</dbReference>
<sequence length="154" mass="15894">MDPNVVVAAIAAAVSAGATAGLTDTAKAAVADAYKVLKGVLARKYGSVDVVMVEAKPASLARQDVLEAELVEAGADGDDELRGAAEQVLRVVHQYVPQAAELVGVKLTRVKAGELKIARIKATGASGVDARDVEVTGEFVIRDVEVEASPTHPH</sequence>
<dbReference type="AlphaFoldDB" id="A0A7W9PBQ1"/>
<gene>
    <name evidence="1" type="ORF">BJY24_001986</name>
</gene>
<protein>
    <submittedName>
        <fullName evidence="1">Uncharacterized protein</fullName>
    </submittedName>
</protein>